<reference evidence="16" key="1">
    <citation type="submission" date="2016-06" db="UniProtKB">
        <authorList>
            <consortium name="WormBaseParasite"/>
        </authorList>
    </citation>
    <scope>IDENTIFICATION</scope>
</reference>
<feature type="transmembrane region" description="Helical" evidence="12">
    <location>
        <begin position="745"/>
        <end position="767"/>
    </location>
</feature>
<dbReference type="GO" id="GO:0005886">
    <property type="term" value="C:plasma membrane"/>
    <property type="evidence" value="ECO:0007669"/>
    <property type="project" value="TreeGrafter"/>
</dbReference>
<dbReference type="Proteomes" id="UP000270296">
    <property type="component" value="Unassembled WGS sequence"/>
</dbReference>
<dbReference type="OrthoDB" id="6510177at2759"/>
<evidence type="ECO:0000256" key="10">
    <source>
        <dbReference type="ARBA" id="ARBA00023180"/>
    </source>
</evidence>
<keyword evidence="6 12" id="KW-1133">Transmembrane helix</keyword>
<evidence type="ECO:0000256" key="11">
    <source>
        <dbReference type="ARBA" id="ARBA00034049"/>
    </source>
</evidence>
<gene>
    <name evidence="14" type="ORF">SBAD_LOCUS1225</name>
</gene>
<comment type="catalytic activity">
    <reaction evidence="11">
        <text>cholesterol(in) = cholesterol(out)</text>
        <dbReference type="Rhea" id="RHEA:39747"/>
        <dbReference type="ChEBI" id="CHEBI:16113"/>
    </reaction>
</comment>
<accession>A0A183IC81</accession>
<keyword evidence="15" id="KW-1185">Reference proteome</keyword>
<sequence>MIICAIGSIAGVFSSDVPVDRCVWYGECNAESDTLKQNCPYDGHAKSLDDEDKNVLQDICPDFVSRSDGFCCDRNQVRTLRSSTRLAASLFGRCPACSRNFALVWCELACSPVQSSFLNITGFGYSAETNKTYVTNIHFYVSRTFAEGIFNSCKEVQFPGISGKAIDLTCGTSAGKCELSQWLSFMGSRSKNAFAPFDIDFHVIPTNSDVSPFMPLNRSVVPCNRGVGENSLPCSCSDCEESCTSMVEYPTHKEVRGIVGRWNCFPFASVVLLLMACSVFVAVGVRYLIVRNSAELAVCESAVVKFEERVSLLAQCRLWIRRSVETTSYRWGAFCSRHAIVVATCSFFVAVVCSCGIVFVRISADPVEIWSNPSSQTRKEKDDFEARFGPFYRTEQLIIVPNDQTTFNLSDVAGLEDVVFGPVFRREFLLEVLQLQNEIENLTVDADTGRCVFLSDICFKPTYPDNRNCTILSALGYFQGSALLLEDTDEFLWLRHIKACIASPALASDIETNGLSCLAPFGGLLMPYVVFGGYKDEEYLLASALVITIIVNNHINPLLNGDAKLWECRLVQMLSMFRSANLTVAFNTESSIETEIDSQSHSSLPTVLLSYSVMFVYVAVFLGSYSTQPRGSICCSLFHLLVRSKILLGLAGVIIIFISITSSVGIFALFGLPATLIAIEVMPFLVLAVGVDNVFMLVRTYQAGRLEIFCCVKVELNEGAPTADWLSRFFRGYYIPKLFMTPVRISVLVVFLLWTCCSISVIGKLSIGLDQTLSMSKDAAAYQYFTALRKFLTVGPPVYFVLRGDIDYSDVNVQNSLCGSVGCYADSLSAQLYQASLYANRSYVAAAAFNWIDDYFDWMRSFQGSSCCKTYSNGTFCPSHLTSDDCQSCETNFTTGRMKPNIFNMYLRNFLLDNPNSYCTKGGHAAYASALYFEKERLSSSYFMTYHTVLRDSSDYLNALVNARAIADNITRSVQSHTGSRASVYPYSIFYVFYEQYITVVYELLKQVSLSMAAIFVVATLLLELHVWMSSVIIMTLSMITLNLMGLMYWWNISLNAISVVNLVMAVGISVEFCAHIVKAFLINDAADQIERSKSALESVGSSIFSGIVLTKFCGISVLAFSNSELFQTFYFRMYLGIVLCGMVHGLVFLPVFLSFFGNMLCDIIR</sequence>
<organism evidence="16">
    <name type="scientific">Soboliphyme baturini</name>
    <dbReference type="NCBI Taxonomy" id="241478"/>
    <lineage>
        <taxon>Eukaryota</taxon>
        <taxon>Metazoa</taxon>
        <taxon>Ecdysozoa</taxon>
        <taxon>Nematoda</taxon>
        <taxon>Enoplea</taxon>
        <taxon>Dorylaimia</taxon>
        <taxon>Dioctophymatida</taxon>
        <taxon>Dioctophymatoidea</taxon>
        <taxon>Soboliphymatidae</taxon>
        <taxon>Soboliphyme</taxon>
    </lineage>
</organism>
<evidence type="ECO:0000256" key="1">
    <source>
        <dbReference type="ARBA" id="ARBA00004141"/>
    </source>
</evidence>
<keyword evidence="8 12" id="KW-0472">Membrane</keyword>
<evidence type="ECO:0000256" key="12">
    <source>
        <dbReference type="SAM" id="Phobius"/>
    </source>
</evidence>
<evidence type="ECO:0000313" key="15">
    <source>
        <dbReference type="Proteomes" id="UP000270296"/>
    </source>
</evidence>
<dbReference type="EMBL" id="UZAM01006754">
    <property type="protein sequence ID" value="VDO93631.1"/>
    <property type="molecule type" value="Genomic_DNA"/>
</dbReference>
<dbReference type="GO" id="GO:0030299">
    <property type="term" value="P:intestinal cholesterol absorption"/>
    <property type="evidence" value="ECO:0007669"/>
    <property type="project" value="TreeGrafter"/>
</dbReference>
<dbReference type="GO" id="GO:0042632">
    <property type="term" value="P:cholesterol homeostasis"/>
    <property type="evidence" value="ECO:0007669"/>
    <property type="project" value="TreeGrafter"/>
</dbReference>
<dbReference type="PANTHER" id="PTHR45727">
    <property type="entry name" value="NPC INTRACELLULAR CHOLESTEROL TRANSPORTER 1"/>
    <property type="match status" value="1"/>
</dbReference>
<feature type="transmembrane region" description="Helical" evidence="12">
    <location>
        <begin position="1057"/>
        <end position="1082"/>
    </location>
</feature>
<dbReference type="Gene3D" id="1.20.1640.10">
    <property type="entry name" value="Multidrug efflux transporter AcrB transmembrane domain"/>
    <property type="match status" value="1"/>
</dbReference>
<dbReference type="Pfam" id="PF16414">
    <property type="entry name" value="NPC1_N"/>
    <property type="match status" value="1"/>
</dbReference>
<evidence type="ECO:0000256" key="4">
    <source>
        <dbReference type="ARBA" id="ARBA00022692"/>
    </source>
</evidence>
<reference evidence="14 15" key="2">
    <citation type="submission" date="2018-11" db="EMBL/GenBank/DDBJ databases">
        <authorList>
            <consortium name="Pathogen Informatics"/>
        </authorList>
    </citation>
    <scope>NUCLEOTIDE SEQUENCE [LARGE SCALE GENOMIC DNA]</scope>
</reference>
<evidence type="ECO:0000256" key="6">
    <source>
        <dbReference type="ARBA" id="ARBA00022989"/>
    </source>
</evidence>
<comment type="subcellular location">
    <subcellularLocation>
        <location evidence="1">Membrane</location>
        <topology evidence="1">Multi-pass membrane protein</topology>
    </subcellularLocation>
</comment>
<feature type="transmembrane region" description="Helical" evidence="12">
    <location>
        <begin position="646"/>
        <end position="670"/>
    </location>
</feature>
<evidence type="ECO:0000256" key="9">
    <source>
        <dbReference type="ARBA" id="ARBA00023157"/>
    </source>
</evidence>
<feature type="transmembrane region" description="Helical" evidence="12">
    <location>
        <begin position="265"/>
        <end position="289"/>
    </location>
</feature>
<feature type="transmembrane region" description="Helical" evidence="12">
    <location>
        <begin position="1103"/>
        <end position="1122"/>
    </location>
</feature>
<dbReference type="InterPro" id="IPR000731">
    <property type="entry name" value="SSD"/>
</dbReference>
<dbReference type="GO" id="GO:0015485">
    <property type="term" value="F:cholesterol binding"/>
    <property type="evidence" value="ECO:0007669"/>
    <property type="project" value="TreeGrafter"/>
</dbReference>
<evidence type="ECO:0000256" key="8">
    <source>
        <dbReference type="ARBA" id="ARBA00023136"/>
    </source>
</evidence>
<evidence type="ECO:0000256" key="7">
    <source>
        <dbReference type="ARBA" id="ARBA00023055"/>
    </source>
</evidence>
<keyword evidence="10" id="KW-0325">Glycoprotein</keyword>
<feature type="domain" description="SSD" evidence="13">
    <location>
        <begin position="603"/>
        <end position="701"/>
    </location>
</feature>
<feature type="transmembrane region" description="Helical" evidence="12">
    <location>
        <begin position="608"/>
        <end position="625"/>
    </location>
</feature>
<dbReference type="WBParaSite" id="SBAD_0000127501-mRNA-1">
    <property type="protein sequence ID" value="SBAD_0000127501-mRNA-1"/>
    <property type="gene ID" value="SBAD_0000127501"/>
</dbReference>
<evidence type="ECO:0000313" key="16">
    <source>
        <dbReference type="WBParaSite" id="SBAD_0000127501-mRNA-1"/>
    </source>
</evidence>
<dbReference type="InterPro" id="IPR032190">
    <property type="entry name" value="NPC1_N"/>
</dbReference>
<evidence type="ECO:0000313" key="14">
    <source>
        <dbReference type="EMBL" id="VDO93631.1"/>
    </source>
</evidence>
<protein>
    <submittedName>
        <fullName evidence="16">SSD domain-containing protein</fullName>
    </submittedName>
</protein>
<evidence type="ECO:0000256" key="5">
    <source>
        <dbReference type="ARBA" id="ARBA00022729"/>
    </source>
</evidence>
<dbReference type="Pfam" id="PF12349">
    <property type="entry name" value="Sterol-sensing"/>
    <property type="match status" value="1"/>
</dbReference>
<evidence type="ECO:0000259" key="13">
    <source>
        <dbReference type="PROSITE" id="PS50156"/>
    </source>
</evidence>
<dbReference type="InterPro" id="IPR053958">
    <property type="entry name" value="HMGCR/SNAP/NPC1-like_SSD"/>
</dbReference>
<dbReference type="AlphaFoldDB" id="A0A183IC81"/>
<keyword evidence="3" id="KW-0813">Transport</keyword>
<dbReference type="PROSITE" id="PS50156">
    <property type="entry name" value="SSD"/>
    <property type="match status" value="1"/>
</dbReference>
<proteinExistence type="inferred from homology"/>
<dbReference type="InterPro" id="IPR053956">
    <property type="entry name" value="NPC1_MLD"/>
</dbReference>
<evidence type="ECO:0000256" key="2">
    <source>
        <dbReference type="ARBA" id="ARBA00005585"/>
    </source>
</evidence>
<dbReference type="PANTHER" id="PTHR45727:SF2">
    <property type="entry name" value="NPC INTRACELLULAR CHOLESTEROL TRANSPORTER 1"/>
    <property type="match status" value="1"/>
</dbReference>
<keyword evidence="9" id="KW-1015">Disulfide bond</keyword>
<comment type="similarity">
    <text evidence="2">Belongs to the patched family.</text>
</comment>
<evidence type="ECO:0000256" key="3">
    <source>
        <dbReference type="ARBA" id="ARBA00022448"/>
    </source>
</evidence>
<feature type="transmembrane region" description="Helical" evidence="12">
    <location>
        <begin position="1134"/>
        <end position="1157"/>
    </location>
</feature>
<feature type="transmembrane region" description="Helical" evidence="12">
    <location>
        <begin position="676"/>
        <end position="698"/>
    </location>
</feature>
<name>A0A183IC81_9BILA</name>
<keyword evidence="4 12" id="KW-0812">Transmembrane</keyword>
<keyword evidence="7" id="KW-0445">Lipid transport</keyword>
<dbReference type="Pfam" id="PF22314">
    <property type="entry name" value="NPC1_MLD"/>
    <property type="match status" value="1"/>
</dbReference>
<feature type="transmembrane region" description="Helical" evidence="12">
    <location>
        <begin position="339"/>
        <end position="362"/>
    </location>
</feature>
<dbReference type="SUPFAM" id="SSF82866">
    <property type="entry name" value="Multidrug efflux transporter AcrB transmembrane domain"/>
    <property type="match status" value="2"/>
</dbReference>
<dbReference type="GO" id="GO:0015918">
    <property type="term" value="P:sterol transport"/>
    <property type="evidence" value="ECO:0007669"/>
    <property type="project" value="TreeGrafter"/>
</dbReference>
<keyword evidence="5" id="KW-0732">Signal</keyword>